<dbReference type="Proteomes" id="UP001066276">
    <property type="component" value="Chromosome 10"/>
</dbReference>
<dbReference type="EMBL" id="JANPWB010000014">
    <property type="protein sequence ID" value="KAJ1095635.1"/>
    <property type="molecule type" value="Genomic_DNA"/>
</dbReference>
<comment type="caution">
    <text evidence="1">The sequence shown here is derived from an EMBL/GenBank/DDBJ whole genome shotgun (WGS) entry which is preliminary data.</text>
</comment>
<organism evidence="1 2">
    <name type="scientific">Pleurodeles waltl</name>
    <name type="common">Iberian ribbed newt</name>
    <dbReference type="NCBI Taxonomy" id="8319"/>
    <lineage>
        <taxon>Eukaryota</taxon>
        <taxon>Metazoa</taxon>
        <taxon>Chordata</taxon>
        <taxon>Craniata</taxon>
        <taxon>Vertebrata</taxon>
        <taxon>Euteleostomi</taxon>
        <taxon>Amphibia</taxon>
        <taxon>Batrachia</taxon>
        <taxon>Caudata</taxon>
        <taxon>Salamandroidea</taxon>
        <taxon>Salamandridae</taxon>
        <taxon>Pleurodelinae</taxon>
        <taxon>Pleurodeles</taxon>
    </lineage>
</organism>
<accession>A0AAV7LYJ9</accession>
<name>A0AAV7LYJ9_PLEWA</name>
<sequence>MRVTIHDKTESPEYLEYRYIHFMALMEHFNSASRTLSQKPTKIFFLTKDPAFRTSEFSARYRLEVKESLTRDCRWPCLGKATRAWNLAERVDMQLWQAPDITQLGDLVEDGQKFTFHDLSEMFLLPAGHFLLSHALAKFIRDTWGGHADVVMTNDVLQMVLTAGDGRKLAGLL</sequence>
<gene>
    <name evidence="1" type="ORF">NDU88_000794</name>
</gene>
<evidence type="ECO:0000313" key="1">
    <source>
        <dbReference type="EMBL" id="KAJ1095635.1"/>
    </source>
</evidence>
<reference evidence="1" key="1">
    <citation type="journal article" date="2022" name="bioRxiv">
        <title>Sequencing and chromosome-scale assembly of the giantPleurodeles waltlgenome.</title>
        <authorList>
            <person name="Brown T."/>
            <person name="Elewa A."/>
            <person name="Iarovenko S."/>
            <person name="Subramanian E."/>
            <person name="Araus A.J."/>
            <person name="Petzold A."/>
            <person name="Susuki M."/>
            <person name="Suzuki K.-i.T."/>
            <person name="Hayashi T."/>
            <person name="Toyoda A."/>
            <person name="Oliveira C."/>
            <person name="Osipova E."/>
            <person name="Leigh N.D."/>
            <person name="Simon A."/>
            <person name="Yun M.H."/>
        </authorList>
    </citation>
    <scope>NUCLEOTIDE SEQUENCE</scope>
    <source>
        <strain evidence="1">20211129_DDA</strain>
        <tissue evidence="1">Liver</tissue>
    </source>
</reference>
<dbReference type="AlphaFoldDB" id="A0AAV7LYJ9"/>
<protein>
    <submittedName>
        <fullName evidence="1">Uncharacterized protein</fullName>
    </submittedName>
</protein>
<keyword evidence="2" id="KW-1185">Reference proteome</keyword>
<proteinExistence type="predicted"/>
<evidence type="ECO:0000313" key="2">
    <source>
        <dbReference type="Proteomes" id="UP001066276"/>
    </source>
</evidence>